<keyword evidence="8" id="KW-0547">Nucleotide-binding</keyword>
<proteinExistence type="inferred from homology"/>
<dbReference type="Gene3D" id="3.40.1190.10">
    <property type="entry name" value="Mur-like, catalytic domain"/>
    <property type="match status" value="1"/>
</dbReference>
<dbReference type="NCBIfam" id="TIGR01085">
    <property type="entry name" value="murE"/>
    <property type="match status" value="1"/>
</dbReference>
<dbReference type="InterPro" id="IPR004101">
    <property type="entry name" value="Mur_ligase_C"/>
</dbReference>
<dbReference type="EMBL" id="CCDI010000001">
    <property type="protein sequence ID" value="CDQ21872.1"/>
    <property type="molecule type" value="Genomic_DNA"/>
</dbReference>
<dbReference type="InterPro" id="IPR013221">
    <property type="entry name" value="Mur_ligase_cen"/>
</dbReference>
<dbReference type="HAMAP" id="MF_00208">
    <property type="entry name" value="MurE"/>
    <property type="match status" value="1"/>
</dbReference>
<reference evidence="14" key="1">
    <citation type="submission" date="2014-03" db="EMBL/GenBank/DDBJ databases">
        <authorList>
            <person name="Urmite Genomes U."/>
        </authorList>
    </citation>
    <scope>NUCLEOTIDE SEQUENCE [LARGE SCALE GENOMIC DNA]</scope>
    <source>
        <strain evidence="14">HD-03</strain>
    </source>
</reference>
<comment type="PTM">
    <text evidence="8">Carboxylation is probably crucial for Mg(2+) binding and, consequently, for the gamma-phosphate positioning of ATP.</text>
</comment>
<feature type="modified residue" description="N6-carboxylysine" evidence="8">
    <location>
        <position position="217"/>
    </location>
</feature>
<dbReference type="InterPro" id="IPR036615">
    <property type="entry name" value="Mur_ligase_C_dom_sf"/>
</dbReference>
<dbReference type="InterPro" id="IPR036565">
    <property type="entry name" value="Mur-like_cat_sf"/>
</dbReference>
<evidence type="ECO:0000256" key="7">
    <source>
        <dbReference type="ARBA" id="ARBA00023316"/>
    </source>
</evidence>
<comment type="similarity">
    <text evidence="2 8">Belongs to the MurCDEF family. MurE subfamily.</text>
</comment>
<feature type="binding site" evidence="8">
    <location>
        <position position="152"/>
    </location>
    <ligand>
        <name>UDP-N-acetyl-alpha-D-muramoyl-L-alanyl-D-glutamate</name>
        <dbReference type="ChEBI" id="CHEBI:83900"/>
    </ligand>
</feature>
<comment type="pathway">
    <text evidence="1 8 9">Cell wall biogenesis; peptidoglycan biosynthesis.</text>
</comment>
<dbReference type="GO" id="GO:0000287">
    <property type="term" value="F:magnesium ion binding"/>
    <property type="evidence" value="ECO:0007669"/>
    <property type="project" value="UniProtKB-UniRule"/>
</dbReference>
<keyword evidence="8 13" id="KW-0436">Ligase</keyword>
<dbReference type="RefSeq" id="WP_035504748.1">
    <property type="nucleotide sequence ID" value="NZ_CCDH010000002.1"/>
</dbReference>
<dbReference type="SUPFAM" id="SSF63418">
    <property type="entry name" value="MurE/MurF N-terminal domain"/>
    <property type="match status" value="1"/>
</dbReference>
<evidence type="ECO:0000259" key="10">
    <source>
        <dbReference type="Pfam" id="PF01225"/>
    </source>
</evidence>
<feature type="binding site" evidence="8">
    <location>
        <position position="177"/>
    </location>
    <ligand>
        <name>UDP-N-acetyl-alpha-D-muramoyl-L-alanyl-D-glutamate</name>
        <dbReference type="ChEBI" id="CHEBI:83900"/>
    </ligand>
</feature>
<dbReference type="InterPro" id="IPR035911">
    <property type="entry name" value="MurE/MurF_N"/>
</dbReference>
<dbReference type="SUPFAM" id="SSF53623">
    <property type="entry name" value="MurD-like peptide ligases, catalytic domain"/>
    <property type="match status" value="1"/>
</dbReference>
<organism evidence="13 14">
    <name type="scientific">Halobacillus karajensis</name>
    <dbReference type="NCBI Taxonomy" id="195088"/>
    <lineage>
        <taxon>Bacteria</taxon>
        <taxon>Bacillati</taxon>
        <taxon>Bacillota</taxon>
        <taxon>Bacilli</taxon>
        <taxon>Bacillales</taxon>
        <taxon>Bacillaceae</taxon>
        <taxon>Halobacillus</taxon>
    </lineage>
</organism>
<evidence type="ECO:0000256" key="4">
    <source>
        <dbReference type="ARBA" id="ARBA00022960"/>
    </source>
</evidence>
<keyword evidence="3 8" id="KW-0132">Cell division</keyword>
<sequence>MKVQEILQLLNQQDAEIEIDKSQTISGVTDDSREVEDGYVFVAVRGYQVDGHHFIDEAIDNGASVVISEETVTHKNVVCLRTINSRRALGKIASAFYGYPSKDKIVIGVTGTNGKTTTSHMIKHICEQNGYSCSMFGTIDYVVNDNVVPGIQTTPSAPMLQQLLYESDDDVVVMEVSSHGLDQYRLEGVMFDFCVFTNLYKDHLDYHSSMEDYFAAKSKLFYMLKPQGKAVINVDDLWGEKLSIKLSKENIPHWKVGHQMENEMIIKDIDTDHFSGTVKVQDEEVTIKSPLQGAHNVYNSLEAYAVGRLLGLFSPSITEAFLSLPGINGRFECYELDNGATVVIDYAHTADSIEHVLDTARQQGAESLIHVFGFRGNRDQTKRGEMIGASAIRSDAYILTLDDLNSESYEDMVYTLEQLQHEYGDTQGRIIPDRTLAIEEAVMNSSQGDWIIITGKGHEPYQQDYHYPVSSDKETVIYLQNKITETKSDLMA</sequence>
<dbReference type="NCBIfam" id="NF001126">
    <property type="entry name" value="PRK00139.1-4"/>
    <property type="match status" value="1"/>
</dbReference>
<dbReference type="GO" id="GO:0005524">
    <property type="term" value="F:ATP binding"/>
    <property type="evidence" value="ECO:0007669"/>
    <property type="project" value="UniProtKB-UniRule"/>
</dbReference>
<dbReference type="Gene3D" id="3.40.1390.10">
    <property type="entry name" value="MurE/MurF, N-terminal domain"/>
    <property type="match status" value="1"/>
</dbReference>
<feature type="binding site" evidence="8">
    <location>
        <position position="183"/>
    </location>
    <ligand>
        <name>UDP-N-acetyl-alpha-D-muramoyl-L-alanyl-D-glutamate</name>
        <dbReference type="ChEBI" id="CHEBI:83900"/>
    </ligand>
</feature>
<evidence type="ECO:0000256" key="6">
    <source>
        <dbReference type="ARBA" id="ARBA00023306"/>
    </source>
</evidence>
<evidence type="ECO:0000259" key="11">
    <source>
        <dbReference type="Pfam" id="PF02875"/>
    </source>
</evidence>
<keyword evidence="8" id="KW-0460">Magnesium</keyword>
<name>A0A024P2N4_9BACI</name>
<dbReference type="Pfam" id="PF08245">
    <property type="entry name" value="Mur_ligase_M"/>
    <property type="match status" value="1"/>
</dbReference>
<dbReference type="Pfam" id="PF02875">
    <property type="entry name" value="Mur_ligase_C"/>
    <property type="match status" value="1"/>
</dbReference>
<dbReference type="EC" id="6.3.2.-" evidence="8"/>
<feature type="binding site" evidence="8">
    <location>
        <begin position="111"/>
        <end position="117"/>
    </location>
    <ligand>
        <name>ATP</name>
        <dbReference type="ChEBI" id="CHEBI:30616"/>
    </ligand>
</feature>
<dbReference type="Pfam" id="PF01225">
    <property type="entry name" value="Mur_ligase"/>
    <property type="match status" value="1"/>
</dbReference>
<comment type="caution">
    <text evidence="13">The sequence shown here is derived from an EMBL/GenBank/DDBJ whole genome shotgun (WGS) entry which is preliminary data.</text>
</comment>
<reference evidence="13 14" key="2">
    <citation type="submission" date="2014-05" db="EMBL/GenBank/DDBJ databases">
        <title>Draft genome sequence of Halobacillus karajensis HK-03.</title>
        <authorList>
            <person name="Khelaifia S."/>
            <person name="Croce O."/>
            <person name="Lagier J.C."/>
            <person name="Raoult D."/>
        </authorList>
    </citation>
    <scope>NUCLEOTIDE SEQUENCE [LARGE SCALE GENOMIC DNA]</scope>
    <source>
        <strain evidence="13 14">HD-03</strain>
    </source>
</reference>
<dbReference type="GO" id="GO:0008360">
    <property type="term" value="P:regulation of cell shape"/>
    <property type="evidence" value="ECO:0007669"/>
    <property type="project" value="UniProtKB-KW"/>
</dbReference>
<evidence type="ECO:0000313" key="14">
    <source>
        <dbReference type="Proteomes" id="UP000028868"/>
    </source>
</evidence>
<dbReference type="GO" id="GO:0005737">
    <property type="term" value="C:cytoplasm"/>
    <property type="evidence" value="ECO:0007669"/>
    <property type="project" value="UniProtKB-SubCell"/>
</dbReference>
<dbReference type="GO" id="GO:0071555">
    <property type="term" value="P:cell wall organization"/>
    <property type="evidence" value="ECO:0007669"/>
    <property type="project" value="UniProtKB-KW"/>
</dbReference>
<comment type="cofactor">
    <cofactor evidence="8">
        <name>Mg(2+)</name>
        <dbReference type="ChEBI" id="CHEBI:18420"/>
    </cofactor>
</comment>
<gene>
    <name evidence="13" type="primary">murE_1</name>
    <name evidence="8" type="synonym">murE</name>
    <name evidence="13" type="ORF">BN983_00067</name>
</gene>
<feature type="binding site" evidence="8">
    <location>
        <position position="32"/>
    </location>
    <ligand>
        <name>UDP-N-acetyl-alpha-D-muramoyl-L-alanyl-D-glutamate</name>
        <dbReference type="ChEBI" id="CHEBI:83900"/>
    </ligand>
</feature>
<keyword evidence="4 8" id="KW-0133">Cell shape</keyword>
<keyword evidence="5 8" id="KW-0573">Peptidoglycan synthesis</keyword>
<dbReference type="PANTHER" id="PTHR23135:SF4">
    <property type="entry name" value="UDP-N-ACETYLMURAMOYL-L-ALANYL-D-GLUTAMATE--2,6-DIAMINOPIMELATE LIGASE MURE HOMOLOG, CHLOROPLASTIC"/>
    <property type="match status" value="1"/>
</dbReference>
<evidence type="ECO:0000256" key="9">
    <source>
        <dbReference type="RuleBase" id="RU004135"/>
    </source>
</evidence>
<evidence type="ECO:0000256" key="3">
    <source>
        <dbReference type="ARBA" id="ARBA00022618"/>
    </source>
</evidence>
<feature type="domain" description="Mur ligase C-terminal" evidence="11">
    <location>
        <begin position="329"/>
        <end position="457"/>
    </location>
</feature>
<comment type="subcellular location">
    <subcellularLocation>
        <location evidence="8 9">Cytoplasm</location>
    </subcellularLocation>
</comment>
<comment type="function">
    <text evidence="8">Catalyzes the addition of an amino acid to the nucleotide precursor UDP-N-acetylmuramoyl-L-alanyl-D-glutamate (UMAG) in the biosynthesis of bacterial cell-wall peptidoglycan.</text>
</comment>
<evidence type="ECO:0000313" key="13">
    <source>
        <dbReference type="EMBL" id="CDQ21872.1"/>
    </source>
</evidence>
<protein>
    <recommendedName>
        <fullName evidence="8">UDP-N-acetylmuramyl-tripeptide synthetase</fullName>
        <ecNumber evidence="8">6.3.2.-</ecNumber>
    </recommendedName>
    <alternativeName>
        <fullName evidence="8">UDP-MurNAc-tripeptide synthetase</fullName>
    </alternativeName>
</protein>
<keyword evidence="14" id="KW-1185">Reference proteome</keyword>
<dbReference type="AlphaFoldDB" id="A0A024P2N4"/>
<keyword evidence="7 8" id="KW-0961">Cell wall biogenesis/degradation</keyword>
<feature type="domain" description="Mur ligase central" evidence="12">
    <location>
        <begin position="109"/>
        <end position="306"/>
    </location>
</feature>
<dbReference type="GO" id="GO:0009252">
    <property type="term" value="P:peptidoglycan biosynthetic process"/>
    <property type="evidence" value="ECO:0007669"/>
    <property type="project" value="UniProtKB-UniRule"/>
</dbReference>
<dbReference type="Gene3D" id="3.90.190.20">
    <property type="entry name" value="Mur ligase, C-terminal domain"/>
    <property type="match status" value="1"/>
</dbReference>
<dbReference type="InterPro" id="IPR005761">
    <property type="entry name" value="UDP-N-AcMur-Glu-dNH2Pim_ligase"/>
</dbReference>
<keyword evidence="8" id="KW-0067">ATP-binding</keyword>
<keyword evidence="8" id="KW-0963">Cytoplasm</keyword>
<accession>A0A024P2N4</accession>
<evidence type="ECO:0000256" key="2">
    <source>
        <dbReference type="ARBA" id="ARBA00005898"/>
    </source>
</evidence>
<evidence type="ECO:0000256" key="8">
    <source>
        <dbReference type="HAMAP-Rule" id="MF_00208"/>
    </source>
</evidence>
<feature type="domain" description="Mur ligase N-terminal catalytic" evidence="10">
    <location>
        <begin position="24"/>
        <end position="97"/>
    </location>
</feature>
<comment type="caution">
    <text evidence="8">Lacks conserved residue(s) required for the propagation of feature annotation.</text>
</comment>
<dbReference type="GO" id="GO:0051301">
    <property type="term" value="P:cell division"/>
    <property type="evidence" value="ECO:0007669"/>
    <property type="project" value="UniProtKB-KW"/>
</dbReference>
<evidence type="ECO:0000259" key="12">
    <source>
        <dbReference type="Pfam" id="PF08245"/>
    </source>
</evidence>
<dbReference type="SUPFAM" id="SSF53244">
    <property type="entry name" value="MurD-like peptide ligases, peptide-binding domain"/>
    <property type="match status" value="1"/>
</dbReference>
<dbReference type="UniPathway" id="UPA00219"/>
<evidence type="ECO:0000256" key="5">
    <source>
        <dbReference type="ARBA" id="ARBA00022984"/>
    </source>
</evidence>
<dbReference type="GO" id="GO:0016881">
    <property type="term" value="F:acid-amino acid ligase activity"/>
    <property type="evidence" value="ECO:0007669"/>
    <property type="project" value="UniProtKB-UniRule"/>
</dbReference>
<dbReference type="PANTHER" id="PTHR23135">
    <property type="entry name" value="MUR LIGASE FAMILY MEMBER"/>
    <property type="match status" value="1"/>
</dbReference>
<feature type="binding site" evidence="8">
    <location>
        <position position="185"/>
    </location>
    <ligand>
        <name>UDP-N-acetyl-alpha-D-muramoyl-L-alanyl-D-glutamate</name>
        <dbReference type="ChEBI" id="CHEBI:83900"/>
    </ligand>
</feature>
<feature type="binding site" evidence="8">
    <location>
        <begin position="153"/>
        <end position="154"/>
    </location>
    <ligand>
        <name>UDP-N-acetyl-alpha-D-muramoyl-L-alanyl-D-glutamate</name>
        <dbReference type="ChEBI" id="CHEBI:83900"/>
    </ligand>
</feature>
<dbReference type="Proteomes" id="UP000028868">
    <property type="component" value="Unassembled WGS sequence"/>
</dbReference>
<evidence type="ECO:0000256" key="1">
    <source>
        <dbReference type="ARBA" id="ARBA00004752"/>
    </source>
</evidence>
<dbReference type="InterPro" id="IPR000713">
    <property type="entry name" value="Mur_ligase_N"/>
</dbReference>
<keyword evidence="6 8" id="KW-0131">Cell cycle</keyword>